<proteinExistence type="predicted"/>
<accession>A0ABN7BFF4</accession>
<evidence type="ECO:0000313" key="1">
    <source>
        <dbReference type="EMBL" id="BET03105.1"/>
    </source>
</evidence>
<protein>
    <submittedName>
        <fullName evidence="1">Uncharacterized protein</fullName>
    </submittedName>
</protein>
<evidence type="ECO:0000313" key="2">
    <source>
        <dbReference type="Proteomes" id="UP001307889"/>
    </source>
</evidence>
<keyword evidence="2" id="KW-1185">Reference proteome</keyword>
<reference evidence="1 2" key="1">
    <citation type="submission" date="2023-09" db="EMBL/GenBank/DDBJ databases">
        <title>Nesidiocoris tenuis whole genome shotgun sequence.</title>
        <authorList>
            <person name="Shibata T."/>
            <person name="Shimoda M."/>
            <person name="Kobayashi T."/>
            <person name="Uehara T."/>
        </authorList>
    </citation>
    <scope>NUCLEOTIDE SEQUENCE [LARGE SCALE GENOMIC DNA]</scope>
    <source>
        <strain evidence="1 2">Japan</strain>
    </source>
</reference>
<name>A0ABN7BFF4_9HEMI</name>
<dbReference type="Proteomes" id="UP001307889">
    <property type="component" value="Chromosome 15"/>
</dbReference>
<dbReference type="EMBL" id="AP028923">
    <property type="protein sequence ID" value="BET03105.1"/>
    <property type="molecule type" value="Genomic_DNA"/>
</dbReference>
<gene>
    <name evidence="1" type="ORF">NTJ_15923</name>
</gene>
<sequence length="304" mass="34156">MSCGAPSGYNANTSRRDSQCCDIVNWLRNDISFLLSDAKRVAVVRLERLATQRQYDSACNDLNKSLNSLISCKPRSPSNHRLTDFKILETKHFLRYFWSLLNAALTKEAKKAVFISYKGLGVTEYVSQLKERINFIQNDSLPSFRDPECREIFINLSKQLDTHLVIELAKADAVQSSASSVDYGLTAVTFIKQLVGLYVQSSKWVDYHNICHHFLEDGRLPAEDVSCDSVAIKALSSLLDGSIFGREPIAELNPAVENRARDFFDLAEQLRLLVVPPILSGCTDSFVPEPHLFDSGLIDIKYKA</sequence>
<organism evidence="1 2">
    <name type="scientific">Nesidiocoris tenuis</name>
    <dbReference type="NCBI Taxonomy" id="355587"/>
    <lineage>
        <taxon>Eukaryota</taxon>
        <taxon>Metazoa</taxon>
        <taxon>Ecdysozoa</taxon>
        <taxon>Arthropoda</taxon>
        <taxon>Hexapoda</taxon>
        <taxon>Insecta</taxon>
        <taxon>Pterygota</taxon>
        <taxon>Neoptera</taxon>
        <taxon>Paraneoptera</taxon>
        <taxon>Hemiptera</taxon>
        <taxon>Heteroptera</taxon>
        <taxon>Panheteroptera</taxon>
        <taxon>Cimicomorpha</taxon>
        <taxon>Miridae</taxon>
        <taxon>Dicyphina</taxon>
        <taxon>Nesidiocoris</taxon>
    </lineage>
</organism>